<dbReference type="InterPro" id="IPR023361">
    <property type="entry name" value="DUF1285_beta_roll_sf"/>
</dbReference>
<dbReference type="Pfam" id="PF06938">
    <property type="entry name" value="DUF1285_N"/>
    <property type="match status" value="1"/>
</dbReference>
<reference evidence="3 4" key="1">
    <citation type="submission" date="2016-10" db="EMBL/GenBank/DDBJ databases">
        <authorList>
            <person name="de Groot N.N."/>
        </authorList>
    </citation>
    <scope>NUCLEOTIDE SEQUENCE [LARGE SCALE GENOMIC DNA]</scope>
    <source>
        <strain evidence="3 4">DSM 19219</strain>
    </source>
</reference>
<evidence type="ECO:0000313" key="3">
    <source>
        <dbReference type="EMBL" id="SDW07863.1"/>
    </source>
</evidence>
<dbReference type="AlphaFoldDB" id="A0A1H2QKX8"/>
<keyword evidence="4" id="KW-1185">Reference proteome</keyword>
<proteinExistence type="predicted"/>
<dbReference type="STRING" id="574349.SAMN05443545_101107"/>
<name>A0A1H2QKX8_9GAMM</name>
<protein>
    <recommendedName>
        <fullName evidence="5">DUF1285 domain-containing protein</fullName>
    </recommendedName>
</protein>
<dbReference type="InterPro" id="IPR048341">
    <property type="entry name" value="DUF1285_N"/>
</dbReference>
<gene>
    <name evidence="3" type="ORF">SAMN05443545_101107</name>
</gene>
<evidence type="ECO:0000259" key="2">
    <source>
        <dbReference type="Pfam" id="PF21028"/>
    </source>
</evidence>
<organism evidence="3 4">
    <name type="scientific">Aidingimonas halophila</name>
    <dbReference type="NCBI Taxonomy" id="574349"/>
    <lineage>
        <taxon>Bacteria</taxon>
        <taxon>Pseudomonadati</taxon>
        <taxon>Pseudomonadota</taxon>
        <taxon>Gammaproteobacteria</taxon>
        <taxon>Oceanospirillales</taxon>
        <taxon>Halomonadaceae</taxon>
        <taxon>Aidingimonas</taxon>
    </lineage>
</organism>
<dbReference type="Gene3D" id="3.10.540.10">
    <property type="entry name" value="duf1285 like domain"/>
    <property type="match status" value="1"/>
</dbReference>
<sequence length="150" mass="17558">MIATDGSWWHEGQRMTRQRLVQLLSTVLWRGNDGDYFLVTPVEKWRIQVEDLPFLIIDATHCDTHWEVTTNMADRFCLEADHRVRLSKTPNGDWLPEVPVRFGLAARFHRNVFYRLVAQAEQREEGGWMELGITSDGLWHPLGRVEKNTL</sequence>
<dbReference type="InterPro" id="IPR048342">
    <property type="entry name" value="DUF1285_C"/>
</dbReference>
<feature type="domain" description="DUF1285" evidence="1">
    <location>
        <begin position="2"/>
        <end position="51"/>
    </location>
</feature>
<dbReference type="EMBL" id="FNNI01000001">
    <property type="protein sequence ID" value="SDW07863.1"/>
    <property type="molecule type" value="Genomic_DNA"/>
</dbReference>
<dbReference type="Gene3D" id="2.30.270.10">
    <property type="entry name" value="duf1285 protein"/>
    <property type="match status" value="1"/>
</dbReference>
<evidence type="ECO:0000259" key="1">
    <source>
        <dbReference type="Pfam" id="PF06938"/>
    </source>
</evidence>
<feature type="domain" description="DUF1285" evidence="2">
    <location>
        <begin position="53"/>
        <end position="142"/>
    </location>
</feature>
<evidence type="ECO:0008006" key="5">
    <source>
        <dbReference type="Google" id="ProtNLM"/>
    </source>
</evidence>
<dbReference type="Proteomes" id="UP000198500">
    <property type="component" value="Unassembled WGS sequence"/>
</dbReference>
<evidence type="ECO:0000313" key="4">
    <source>
        <dbReference type="Proteomes" id="UP000198500"/>
    </source>
</evidence>
<accession>A0A1H2QKX8</accession>
<dbReference type="Pfam" id="PF21028">
    <property type="entry name" value="DUF1285_C"/>
    <property type="match status" value="1"/>
</dbReference>